<dbReference type="Proteomes" id="UP000501830">
    <property type="component" value="Chromosome"/>
</dbReference>
<dbReference type="EMBL" id="CP049889">
    <property type="protein sequence ID" value="QIK50592.1"/>
    <property type="molecule type" value="Genomic_DNA"/>
</dbReference>
<organism evidence="1 2">
    <name type="scientific">Jeotgalibaca porci</name>
    <dbReference type="NCBI Taxonomy" id="1868793"/>
    <lineage>
        <taxon>Bacteria</taxon>
        <taxon>Bacillati</taxon>
        <taxon>Bacillota</taxon>
        <taxon>Bacilli</taxon>
        <taxon>Lactobacillales</taxon>
        <taxon>Carnobacteriaceae</taxon>
        <taxon>Jeotgalibaca</taxon>
    </lineage>
</organism>
<dbReference type="GeneID" id="94551647"/>
<gene>
    <name evidence="1" type="ORF">G7058_00060</name>
</gene>
<reference evidence="1 2" key="1">
    <citation type="journal article" date="2017" name="Int. J. Syst. Evol. Microbiol.">
        <title>Jeotgalibaca porci sp. nov. and Jeotgalibaca arthritidis sp. nov., isolated from pigs, and emended description of the genus Jeotgalibaca.</title>
        <authorList>
            <person name="Zamora L."/>
            <person name="Perez-Sancho M."/>
            <person name="Dominguez L."/>
            <person name="Fernandez-Garayzabal J.F."/>
            <person name="Vela A.I."/>
        </authorList>
    </citation>
    <scope>NUCLEOTIDE SEQUENCE [LARGE SCALE GENOMIC DNA]</scope>
    <source>
        <strain evidence="1 2">CCUG 69148</strain>
    </source>
</reference>
<evidence type="ECO:0008006" key="3">
    <source>
        <dbReference type="Google" id="ProtNLM"/>
    </source>
</evidence>
<evidence type="ECO:0000313" key="2">
    <source>
        <dbReference type="Proteomes" id="UP000501830"/>
    </source>
</evidence>
<evidence type="ECO:0000313" key="1">
    <source>
        <dbReference type="EMBL" id="QIK50592.1"/>
    </source>
</evidence>
<proteinExistence type="predicted"/>
<dbReference type="KEGG" id="jpo:G7058_00060"/>
<dbReference type="RefSeq" id="WP_166061635.1">
    <property type="nucleotide sequence ID" value="NZ_CP049889.1"/>
</dbReference>
<protein>
    <recommendedName>
        <fullName evidence="3">Helix-turn-helix domain containing protein</fullName>
    </recommendedName>
</protein>
<accession>A0A6G7WEB4</accession>
<sequence length="62" mass="7132">MTVPHVILIDAKFIWSQKEVEDFRAMWECGLSLFEIAEQMNEDPDNIALLVIDQAKKRKIGG</sequence>
<name>A0A6G7WEB4_9LACT</name>
<dbReference type="AlphaFoldDB" id="A0A6G7WEB4"/>
<keyword evidence="2" id="KW-1185">Reference proteome</keyword>